<dbReference type="Proteomes" id="UP001280121">
    <property type="component" value="Unassembled WGS sequence"/>
</dbReference>
<organism evidence="1 2">
    <name type="scientific">Dipteronia dyeriana</name>
    <dbReference type="NCBI Taxonomy" id="168575"/>
    <lineage>
        <taxon>Eukaryota</taxon>
        <taxon>Viridiplantae</taxon>
        <taxon>Streptophyta</taxon>
        <taxon>Embryophyta</taxon>
        <taxon>Tracheophyta</taxon>
        <taxon>Spermatophyta</taxon>
        <taxon>Magnoliopsida</taxon>
        <taxon>eudicotyledons</taxon>
        <taxon>Gunneridae</taxon>
        <taxon>Pentapetalae</taxon>
        <taxon>rosids</taxon>
        <taxon>malvids</taxon>
        <taxon>Sapindales</taxon>
        <taxon>Sapindaceae</taxon>
        <taxon>Hippocastanoideae</taxon>
        <taxon>Acereae</taxon>
        <taxon>Dipteronia</taxon>
    </lineage>
</organism>
<dbReference type="EMBL" id="JANJYI010000009">
    <property type="protein sequence ID" value="KAK2635461.1"/>
    <property type="molecule type" value="Genomic_DNA"/>
</dbReference>
<dbReference type="AlphaFoldDB" id="A0AAD9WLF0"/>
<keyword evidence="2" id="KW-1185">Reference proteome</keyword>
<evidence type="ECO:0000313" key="1">
    <source>
        <dbReference type="EMBL" id="KAK2635461.1"/>
    </source>
</evidence>
<name>A0AAD9WLF0_9ROSI</name>
<evidence type="ECO:0000313" key="2">
    <source>
        <dbReference type="Proteomes" id="UP001280121"/>
    </source>
</evidence>
<comment type="caution">
    <text evidence="1">The sequence shown here is derived from an EMBL/GenBank/DDBJ whole genome shotgun (WGS) entry which is preliminary data.</text>
</comment>
<protein>
    <recommendedName>
        <fullName evidence="3">Reverse transcriptase</fullName>
    </recommendedName>
</protein>
<dbReference type="PANTHER" id="PTHR19446">
    <property type="entry name" value="REVERSE TRANSCRIPTASES"/>
    <property type="match status" value="1"/>
</dbReference>
<reference evidence="1" key="1">
    <citation type="journal article" date="2023" name="Plant J.">
        <title>Genome sequences and population genomics provide insights into the demographic history, inbreeding, and mutation load of two 'living fossil' tree species of Dipteronia.</title>
        <authorList>
            <person name="Feng Y."/>
            <person name="Comes H.P."/>
            <person name="Chen J."/>
            <person name="Zhu S."/>
            <person name="Lu R."/>
            <person name="Zhang X."/>
            <person name="Li P."/>
            <person name="Qiu J."/>
            <person name="Olsen K.M."/>
            <person name="Qiu Y."/>
        </authorList>
    </citation>
    <scope>NUCLEOTIDE SEQUENCE</scope>
    <source>
        <strain evidence="1">KIB01</strain>
    </source>
</reference>
<sequence length="123" mass="13939">MTVVAILPFLSHAFHFRGCLEGYIYEMAPKKASDLDGFPTLFCQKYWDMVGPSITEANLRCLKDHKSPKSVNDTLICVIPKKTSMERVIDYRPIIMCNVVYKIIAKAISNRLRVVLGKVISDT</sequence>
<proteinExistence type="predicted"/>
<gene>
    <name evidence="1" type="ORF">Ddye_030253</name>
</gene>
<accession>A0AAD9WLF0</accession>
<evidence type="ECO:0008006" key="3">
    <source>
        <dbReference type="Google" id="ProtNLM"/>
    </source>
</evidence>